<proteinExistence type="predicted"/>
<name>A0AAV9QFT2_9PEZI</name>
<feature type="compositionally biased region" description="Basic and acidic residues" evidence="1">
    <location>
        <begin position="92"/>
        <end position="102"/>
    </location>
</feature>
<comment type="caution">
    <text evidence="3">The sequence shown here is derived from an EMBL/GenBank/DDBJ whole genome shotgun (WGS) entry which is preliminary data.</text>
</comment>
<reference evidence="3 4" key="1">
    <citation type="submission" date="2023-06" db="EMBL/GenBank/DDBJ databases">
        <title>Black Yeasts Isolated from many extreme environments.</title>
        <authorList>
            <person name="Coleine C."/>
            <person name="Stajich J.E."/>
            <person name="Selbmann L."/>
        </authorList>
    </citation>
    <scope>NUCLEOTIDE SEQUENCE [LARGE SCALE GENOMIC DNA]</scope>
    <source>
        <strain evidence="3 4">CCFEE 5887</strain>
    </source>
</reference>
<protein>
    <recommendedName>
        <fullName evidence="2">Myb-like DNA-binding domain-containing protein</fullName>
    </recommendedName>
</protein>
<keyword evidence="4" id="KW-1185">Reference proteome</keyword>
<accession>A0AAV9QFT2</accession>
<evidence type="ECO:0000256" key="1">
    <source>
        <dbReference type="SAM" id="MobiDB-lite"/>
    </source>
</evidence>
<evidence type="ECO:0000313" key="4">
    <source>
        <dbReference type="Proteomes" id="UP001345827"/>
    </source>
</evidence>
<evidence type="ECO:0000259" key="2">
    <source>
        <dbReference type="Pfam" id="PF22980"/>
    </source>
</evidence>
<dbReference type="AlphaFoldDB" id="A0AAV9QFT2"/>
<dbReference type="Pfam" id="PF22980">
    <property type="entry name" value="Myb_DNA-bind_8"/>
    <property type="match status" value="1"/>
</dbReference>
<gene>
    <name evidence="3" type="ORF">LTR25_002394</name>
</gene>
<evidence type="ECO:0000313" key="3">
    <source>
        <dbReference type="EMBL" id="KAK5542508.1"/>
    </source>
</evidence>
<feature type="region of interest" description="Disordered" evidence="1">
    <location>
        <begin position="66"/>
        <end position="132"/>
    </location>
</feature>
<dbReference type="EMBL" id="JAXLQG010000003">
    <property type="protein sequence ID" value="KAK5542508.1"/>
    <property type="molecule type" value="Genomic_DNA"/>
</dbReference>
<dbReference type="Proteomes" id="UP001345827">
    <property type="component" value="Unassembled WGS sequence"/>
</dbReference>
<dbReference type="InterPro" id="IPR054505">
    <property type="entry name" value="Myb_DNA-bind_8"/>
</dbReference>
<feature type="compositionally biased region" description="Acidic residues" evidence="1">
    <location>
        <begin position="117"/>
        <end position="132"/>
    </location>
</feature>
<sequence>MAPKASSAAEATELRFKFVFSVLKNLETVKPDWEKVAEENGIGYGKNAATKFKGIAKDLGYNYEKNTIRPLGDTDTKTPVAAKSTTSRKRKTKDDGESEAKTPTKRKQSSPAKVKDEEDDMAANADVEDDDE</sequence>
<feature type="domain" description="Myb-like DNA-binding" evidence="2">
    <location>
        <begin position="13"/>
        <end position="58"/>
    </location>
</feature>
<organism evidence="3 4">
    <name type="scientific">Vermiconidia calcicola</name>
    <dbReference type="NCBI Taxonomy" id="1690605"/>
    <lineage>
        <taxon>Eukaryota</taxon>
        <taxon>Fungi</taxon>
        <taxon>Dikarya</taxon>
        <taxon>Ascomycota</taxon>
        <taxon>Pezizomycotina</taxon>
        <taxon>Dothideomycetes</taxon>
        <taxon>Dothideomycetidae</taxon>
        <taxon>Mycosphaerellales</taxon>
        <taxon>Extremaceae</taxon>
        <taxon>Vermiconidia</taxon>
    </lineage>
</organism>